<protein>
    <submittedName>
        <fullName evidence="14">HlyC/CorC family transporter</fullName>
    </submittedName>
</protein>
<dbReference type="InterPro" id="IPR044751">
    <property type="entry name" value="Ion_transp-like_CBS"/>
</dbReference>
<dbReference type="InterPro" id="IPR016169">
    <property type="entry name" value="FAD-bd_PCMH_sub2"/>
</dbReference>
<dbReference type="InterPro" id="IPR051676">
    <property type="entry name" value="UPF0053_domain"/>
</dbReference>
<dbReference type="InterPro" id="IPR002550">
    <property type="entry name" value="CNNM"/>
</dbReference>
<reference evidence="14 15" key="1">
    <citation type="submission" date="2020-03" db="EMBL/GenBank/DDBJ databases">
        <title>Draft genome of Streptomyces sp. ventii, isolated from the Axial Seamount in the Pacific Ocean, and resequencing of the two type strains Streptomyces lonarensis strain NCL 716 and Streptomyces bohaiensis strain 11A07.</title>
        <authorList>
            <person name="Loughran R.M."/>
            <person name="Pfannmuller K.M."/>
            <person name="Wasson B.J."/>
            <person name="Deadmond M.C."/>
            <person name="Paddock B.E."/>
            <person name="Koyack M.J."/>
            <person name="Gallegos D.A."/>
            <person name="Mitchell E.A."/>
            <person name="Ushijima B."/>
            <person name="Saw J.H."/>
            <person name="Mcphail K.L."/>
            <person name="Videau P."/>
        </authorList>
    </citation>
    <scope>NUCLEOTIDE SEQUENCE [LARGE SCALE GENOMIC DNA]</scope>
    <source>
        <strain evidence="14 15">NCL716</strain>
    </source>
</reference>
<evidence type="ECO:0000256" key="5">
    <source>
        <dbReference type="ARBA" id="ARBA00022737"/>
    </source>
</evidence>
<dbReference type="InterPro" id="IPR000644">
    <property type="entry name" value="CBS_dom"/>
</dbReference>
<keyword evidence="8 10" id="KW-0472">Membrane</keyword>
<dbReference type="SUPFAM" id="SSF56176">
    <property type="entry name" value="FAD-binding/transporter-associated domain-like"/>
    <property type="match status" value="1"/>
</dbReference>
<dbReference type="PROSITE" id="PS51371">
    <property type="entry name" value="CBS"/>
    <property type="match status" value="2"/>
</dbReference>
<evidence type="ECO:0000256" key="4">
    <source>
        <dbReference type="ARBA" id="ARBA00022692"/>
    </source>
</evidence>
<dbReference type="Pfam" id="PF00571">
    <property type="entry name" value="CBS"/>
    <property type="match status" value="2"/>
</dbReference>
<dbReference type="SMART" id="SM00116">
    <property type="entry name" value="CBS"/>
    <property type="match status" value="2"/>
</dbReference>
<evidence type="ECO:0000256" key="8">
    <source>
        <dbReference type="ARBA" id="ARBA00023136"/>
    </source>
</evidence>
<keyword evidence="3" id="KW-1003">Cell membrane</keyword>
<dbReference type="Pfam" id="PF01595">
    <property type="entry name" value="CNNM"/>
    <property type="match status" value="1"/>
</dbReference>
<comment type="caution">
    <text evidence="14">The sequence shown here is derived from an EMBL/GenBank/DDBJ whole genome shotgun (WGS) entry which is preliminary data.</text>
</comment>
<comment type="subcellular location">
    <subcellularLocation>
        <location evidence="1">Cell membrane</location>
        <topology evidence="1">Multi-pass membrane protein</topology>
    </subcellularLocation>
</comment>
<keyword evidence="6 10" id="KW-1133">Transmembrane helix</keyword>
<evidence type="ECO:0000256" key="6">
    <source>
        <dbReference type="ARBA" id="ARBA00022989"/>
    </source>
</evidence>
<feature type="domain" description="CBS" evidence="12">
    <location>
        <begin position="287"/>
        <end position="344"/>
    </location>
</feature>
<name>A0A7X6D574_9ACTN</name>
<dbReference type="Pfam" id="PF03471">
    <property type="entry name" value="CorC_HlyC"/>
    <property type="match status" value="1"/>
</dbReference>
<proteinExistence type="inferred from homology"/>
<keyword evidence="15" id="KW-1185">Reference proteome</keyword>
<dbReference type="Gene3D" id="3.30.465.10">
    <property type="match status" value="1"/>
</dbReference>
<evidence type="ECO:0000256" key="11">
    <source>
        <dbReference type="SAM" id="Phobius"/>
    </source>
</evidence>
<dbReference type="PANTHER" id="PTHR43099">
    <property type="entry name" value="UPF0053 PROTEIN YRKA"/>
    <property type="match status" value="1"/>
</dbReference>
<keyword evidence="7 9" id="KW-0129">CBS domain</keyword>
<keyword evidence="5" id="KW-0677">Repeat</keyword>
<feature type="transmembrane region" description="Helical" evidence="11">
    <location>
        <begin position="140"/>
        <end position="158"/>
    </location>
</feature>
<dbReference type="GO" id="GO:0005886">
    <property type="term" value="C:plasma membrane"/>
    <property type="evidence" value="ECO:0007669"/>
    <property type="project" value="UniProtKB-SubCell"/>
</dbReference>
<evidence type="ECO:0000256" key="9">
    <source>
        <dbReference type="PROSITE-ProRule" id="PRU00703"/>
    </source>
</evidence>
<dbReference type="PANTHER" id="PTHR43099:SF6">
    <property type="entry name" value="UPF0053 PROTEIN RV1842C"/>
    <property type="match status" value="1"/>
</dbReference>
<dbReference type="Proteomes" id="UP000578686">
    <property type="component" value="Unassembled WGS sequence"/>
</dbReference>
<organism evidence="14 15">
    <name type="scientific">Streptomyces lonarensis</name>
    <dbReference type="NCBI Taxonomy" id="700599"/>
    <lineage>
        <taxon>Bacteria</taxon>
        <taxon>Bacillati</taxon>
        <taxon>Actinomycetota</taxon>
        <taxon>Actinomycetes</taxon>
        <taxon>Kitasatosporales</taxon>
        <taxon>Streptomycetaceae</taxon>
        <taxon>Streptomyces</taxon>
    </lineage>
</organism>
<accession>A0A7X6D574</accession>
<sequence>MSVALLALLAVIVLTVGTGYFVAQEFAYVAADRLKLAREAAAGDRKAIRAVRVQQRLSFMLSGAQLGITVTTLIVGFLAEPAMAELISPVLLAVGVPEAAVSGLALTLSFIGATVIQMIVGELGPKNLALAVPEQLAKQMASTTLLYLKIAGPVIHVFDAAANRLLRMIGIEPVEELHGGATAEELGHLILESREHGHLPKATAELLDHALDFSERTLGEVMVPRVDVDYVRTDTTAAEVVEKIGARGHTRYPVVAERVDDVVGVIGVRELVKLPEGKLASVTAGGLARPPLRLPDTLPLPRAVEQMQTAGQEFAIVIDEYGGLAGIVTLEDIAEELVGEIADESDRVVEIAVADGAGGWLVDAGRRVDEVADATGIPLPEEETFETVAGLVVDRLGAFPTVGDRLDLELPGDGGRLEIEVLAMDRHVPEKVRLVRVPAATTHERGVV</sequence>
<evidence type="ECO:0000256" key="1">
    <source>
        <dbReference type="ARBA" id="ARBA00004651"/>
    </source>
</evidence>
<dbReference type="EMBL" id="JAAVJD010000296">
    <property type="protein sequence ID" value="NJQ08390.1"/>
    <property type="molecule type" value="Genomic_DNA"/>
</dbReference>
<feature type="transmembrane region" description="Helical" evidence="11">
    <location>
        <begin position="91"/>
        <end position="120"/>
    </location>
</feature>
<feature type="transmembrane region" description="Helical" evidence="11">
    <location>
        <begin position="59"/>
        <end position="79"/>
    </location>
</feature>
<comment type="similarity">
    <text evidence="2">Belongs to the UPF0053 family.</text>
</comment>
<evidence type="ECO:0000256" key="3">
    <source>
        <dbReference type="ARBA" id="ARBA00022475"/>
    </source>
</evidence>
<evidence type="ECO:0000259" key="13">
    <source>
        <dbReference type="PROSITE" id="PS51846"/>
    </source>
</evidence>
<feature type="domain" description="CNNM transmembrane" evidence="13">
    <location>
        <begin position="1"/>
        <end position="211"/>
    </location>
</feature>
<dbReference type="AlphaFoldDB" id="A0A7X6D574"/>
<dbReference type="InterPro" id="IPR036318">
    <property type="entry name" value="FAD-bd_PCMH-like_sf"/>
</dbReference>
<feature type="domain" description="CBS" evidence="12">
    <location>
        <begin position="222"/>
        <end position="281"/>
    </location>
</feature>
<dbReference type="InterPro" id="IPR046342">
    <property type="entry name" value="CBS_dom_sf"/>
</dbReference>
<dbReference type="SMART" id="SM01091">
    <property type="entry name" value="CorC_HlyC"/>
    <property type="match status" value="1"/>
</dbReference>
<dbReference type="PROSITE" id="PS51846">
    <property type="entry name" value="CNNM"/>
    <property type="match status" value="1"/>
</dbReference>
<keyword evidence="4 10" id="KW-0812">Transmembrane</keyword>
<evidence type="ECO:0000256" key="10">
    <source>
        <dbReference type="PROSITE-ProRule" id="PRU01193"/>
    </source>
</evidence>
<dbReference type="GO" id="GO:0050660">
    <property type="term" value="F:flavin adenine dinucleotide binding"/>
    <property type="evidence" value="ECO:0007669"/>
    <property type="project" value="InterPro"/>
</dbReference>
<gene>
    <name evidence="14" type="ORF">HCN56_23130</name>
</gene>
<dbReference type="InterPro" id="IPR005170">
    <property type="entry name" value="Transptr-assoc_dom"/>
</dbReference>
<dbReference type="Gene3D" id="3.10.580.10">
    <property type="entry name" value="CBS-domain"/>
    <property type="match status" value="1"/>
</dbReference>
<dbReference type="RefSeq" id="WP_167974230.1">
    <property type="nucleotide sequence ID" value="NZ_BHZG01000125.1"/>
</dbReference>
<evidence type="ECO:0000256" key="7">
    <source>
        <dbReference type="ARBA" id="ARBA00023122"/>
    </source>
</evidence>
<evidence type="ECO:0000256" key="2">
    <source>
        <dbReference type="ARBA" id="ARBA00006337"/>
    </source>
</evidence>
<dbReference type="CDD" id="cd04590">
    <property type="entry name" value="CBS_pair_CorC_HlyC_assoc"/>
    <property type="match status" value="1"/>
</dbReference>
<dbReference type="SUPFAM" id="SSF54631">
    <property type="entry name" value="CBS-domain pair"/>
    <property type="match status" value="1"/>
</dbReference>
<evidence type="ECO:0000313" key="15">
    <source>
        <dbReference type="Proteomes" id="UP000578686"/>
    </source>
</evidence>
<evidence type="ECO:0000259" key="12">
    <source>
        <dbReference type="PROSITE" id="PS51371"/>
    </source>
</evidence>
<evidence type="ECO:0000313" key="14">
    <source>
        <dbReference type="EMBL" id="NJQ08390.1"/>
    </source>
</evidence>